<feature type="transmembrane region" description="Helical" evidence="3">
    <location>
        <begin position="12"/>
        <end position="30"/>
    </location>
</feature>
<comment type="caution">
    <text evidence="4">The sequence shown here is derived from an EMBL/GenBank/DDBJ whole genome shotgun (WGS) entry which is preliminary data.</text>
</comment>
<accession>A0A2H3NZY7</accession>
<keyword evidence="3" id="KW-0812">Transmembrane</keyword>
<evidence type="ECO:0000313" key="4">
    <source>
        <dbReference type="EMBL" id="PEN06576.1"/>
    </source>
</evidence>
<evidence type="ECO:0000313" key="5">
    <source>
        <dbReference type="Proteomes" id="UP000221024"/>
    </source>
</evidence>
<keyword evidence="5" id="KW-1185">Reference proteome</keyword>
<dbReference type="AlphaFoldDB" id="A0A2H3NZY7"/>
<keyword evidence="3" id="KW-1133">Transmembrane helix</keyword>
<proteinExistence type="predicted"/>
<organism evidence="4 5">
    <name type="scientific">Longimonas halophila</name>
    <dbReference type="NCBI Taxonomy" id="1469170"/>
    <lineage>
        <taxon>Bacteria</taxon>
        <taxon>Pseudomonadati</taxon>
        <taxon>Rhodothermota</taxon>
        <taxon>Rhodothermia</taxon>
        <taxon>Rhodothermales</taxon>
        <taxon>Salisaetaceae</taxon>
        <taxon>Longimonas</taxon>
    </lineage>
</organism>
<reference evidence="4 5" key="1">
    <citation type="submission" date="2017-10" db="EMBL/GenBank/DDBJ databases">
        <title>Draft genome of Longimonas halophila.</title>
        <authorList>
            <person name="Goh K.M."/>
            <person name="Shamsir M.S."/>
            <person name="Lim S.W."/>
        </authorList>
    </citation>
    <scope>NUCLEOTIDE SEQUENCE [LARGE SCALE GENOMIC DNA]</scope>
    <source>
        <strain evidence="4 5">KCTC 42399</strain>
    </source>
</reference>
<protein>
    <submittedName>
        <fullName evidence="4">Uncharacterized protein</fullName>
    </submittedName>
</protein>
<dbReference type="OrthoDB" id="7428745at2"/>
<name>A0A2H3NZY7_9BACT</name>
<keyword evidence="1" id="KW-0175">Coiled coil</keyword>
<sequence>MTELLEFLGTYWWILIVLIVFVYSAFEEWLEFKTEQRKIGASAEETEEKIDALRSECKAERERLNRRIQHLETIVTSEAWDRAHSDRASQEPLLDDMDSKDRSSQEEKAERLAQRLRNR</sequence>
<keyword evidence="3" id="KW-0472">Membrane</keyword>
<feature type="region of interest" description="Disordered" evidence="2">
    <location>
        <begin position="82"/>
        <end position="119"/>
    </location>
</feature>
<evidence type="ECO:0000256" key="3">
    <source>
        <dbReference type="SAM" id="Phobius"/>
    </source>
</evidence>
<dbReference type="RefSeq" id="WP_098062469.1">
    <property type="nucleotide sequence ID" value="NZ_PDEP01000008.1"/>
</dbReference>
<evidence type="ECO:0000256" key="2">
    <source>
        <dbReference type="SAM" id="MobiDB-lite"/>
    </source>
</evidence>
<gene>
    <name evidence="4" type="ORF">CRI93_09870</name>
</gene>
<feature type="coiled-coil region" evidence="1">
    <location>
        <begin position="43"/>
        <end position="74"/>
    </location>
</feature>
<evidence type="ECO:0000256" key="1">
    <source>
        <dbReference type="SAM" id="Coils"/>
    </source>
</evidence>
<dbReference type="Proteomes" id="UP000221024">
    <property type="component" value="Unassembled WGS sequence"/>
</dbReference>
<dbReference type="EMBL" id="PDEP01000008">
    <property type="protein sequence ID" value="PEN06576.1"/>
    <property type="molecule type" value="Genomic_DNA"/>
</dbReference>
<feature type="compositionally biased region" description="Basic and acidic residues" evidence="2">
    <location>
        <begin position="97"/>
        <end position="113"/>
    </location>
</feature>